<dbReference type="SUPFAM" id="SSF52833">
    <property type="entry name" value="Thioredoxin-like"/>
    <property type="match status" value="1"/>
</dbReference>
<gene>
    <name evidence="3" type="ORF">GCM10012275_36990</name>
</gene>
<dbReference type="Pfam" id="PF00462">
    <property type="entry name" value="Glutaredoxin"/>
    <property type="match status" value="1"/>
</dbReference>
<keyword evidence="4" id="KW-1185">Reference proteome</keyword>
<feature type="transmembrane region" description="Helical" evidence="1">
    <location>
        <begin position="200"/>
        <end position="219"/>
    </location>
</feature>
<comment type="caution">
    <text evidence="3">The sequence shown here is derived from an EMBL/GenBank/DDBJ whole genome shotgun (WGS) entry which is preliminary data.</text>
</comment>
<dbReference type="GO" id="GO:0009055">
    <property type="term" value="F:electron transfer activity"/>
    <property type="evidence" value="ECO:0007669"/>
    <property type="project" value="TreeGrafter"/>
</dbReference>
<sequence length="224" mass="23490">MAESVEHSAGTNGTGNTAGTVVEFYWRPGCPFCTALRGPLRRSGLPVREVNIWEDPEAAARVRAAAGGNETVPTVFVGNRAMVNPSTGEILAAVRKQAPEVAASARPRAPRWQPALVTLGFALLWALLAVNDPTTTYHLAPLLVAAAWPVSRRWLGGRPVRATAALGDAAAGLVVALATTALLAWRGLLVGPDVTGRTAVVPESVIVAVAGAVLGWWLARRGRR</sequence>
<proteinExistence type="predicted"/>
<dbReference type="Gene3D" id="3.40.30.10">
    <property type="entry name" value="Glutaredoxin"/>
    <property type="match status" value="1"/>
</dbReference>
<accession>A0A8J3CHN2</accession>
<dbReference type="GO" id="GO:0045454">
    <property type="term" value="P:cell redox homeostasis"/>
    <property type="evidence" value="ECO:0007669"/>
    <property type="project" value="TreeGrafter"/>
</dbReference>
<dbReference type="InterPro" id="IPR036249">
    <property type="entry name" value="Thioredoxin-like_sf"/>
</dbReference>
<dbReference type="PANTHER" id="PTHR34386:SF1">
    <property type="entry name" value="GLUTAREDOXIN-LIKE PROTEIN NRDH"/>
    <property type="match status" value="1"/>
</dbReference>
<evidence type="ECO:0000313" key="4">
    <source>
        <dbReference type="Proteomes" id="UP000637578"/>
    </source>
</evidence>
<dbReference type="CDD" id="cd02976">
    <property type="entry name" value="NrdH"/>
    <property type="match status" value="1"/>
</dbReference>
<reference evidence="3" key="1">
    <citation type="journal article" date="2014" name="Int. J. Syst. Evol. Microbiol.">
        <title>Complete genome sequence of Corynebacterium casei LMG S-19264T (=DSM 44701T), isolated from a smear-ripened cheese.</title>
        <authorList>
            <consortium name="US DOE Joint Genome Institute (JGI-PGF)"/>
            <person name="Walter F."/>
            <person name="Albersmeier A."/>
            <person name="Kalinowski J."/>
            <person name="Ruckert C."/>
        </authorList>
    </citation>
    <scope>NUCLEOTIDE SEQUENCE</scope>
    <source>
        <strain evidence="3">CGMCC 4.5737</strain>
    </source>
</reference>
<evidence type="ECO:0000256" key="1">
    <source>
        <dbReference type="SAM" id="Phobius"/>
    </source>
</evidence>
<keyword evidence="1" id="KW-0472">Membrane</keyword>
<dbReference type="PANTHER" id="PTHR34386">
    <property type="entry name" value="GLUTAREDOXIN"/>
    <property type="match status" value="1"/>
</dbReference>
<name>A0A8J3CHN2_9PSEU</name>
<keyword evidence="1" id="KW-0812">Transmembrane</keyword>
<reference evidence="3" key="2">
    <citation type="submission" date="2020-09" db="EMBL/GenBank/DDBJ databases">
        <authorList>
            <person name="Sun Q."/>
            <person name="Zhou Y."/>
        </authorList>
    </citation>
    <scope>NUCLEOTIDE SEQUENCE</scope>
    <source>
        <strain evidence="3">CGMCC 4.5737</strain>
    </source>
</reference>
<dbReference type="PROSITE" id="PS51354">
    <property type="entry name" value="GLUTAREDOXIN_2"/>
    <property type="match status" value="1"/>
</dbReference>
<protein>
    <recommendedName>
        <fullName evidence="2">Glutaredoxin domain-containing protein</fullName>
    </recommendedName>
</protein>
<evidence type="ECO:0000313" key="3">
    <source>
        <dbReference type="EMBL" id="GGM62906.1"/>
    </source>
</evidence>
<dbReference type="InterPro" id="IPR002109">
    <property type="entry name" value="Glutaredoxin"/>
</dbReference>
<organism evidence="3 4">
    <name type="scientific">Longimycelium tulufanense</name>
    <dbReference type="NCBI Taxonomy" id="907463"/>
    <lineage>
        <taxon>Bacteria</taxon>
        <taxon>Bacillati</taxon>
        <taxon>Actinomycetota</taxon>
        <taxon>Actinomycetes</taxon>
        <taxon>Pseudonocardiales</taxon>
        <taxon>Pseudonocardiaceae</taxon>
        <taxon>Longimycelium</taxon>
    </lineage>
</organism>
<dbReference type="EMBL" id="BMMK01000017">
    <property type="protein sequence ID" value="GGM62906.1"/>
    <property type="molecule type" value="Genomic_DNA"/>
</dbReference>
<feature type="transmembrane region" description="Helical" evidence="1">
    <location>
        <begin position="112"/>
        <end position="130"/>
    </location>
</feature>
<dbReference type="AlphaFoldDB" id="A0A8J3CHN2"/>
<feature type="domain" description="Glutaredoxin" evidence="2">
    <location>
        <begin position="22"/>
        <end position="80"/>
    </location>
</feature>
<feature type="transmembrane region" description="Helical" evidence="1">
    <location>
        <begin position="167"/>
        <end position="188"/>
    </location>
</feature>
<keyword evidence="1" id="KW-1133">Transmembrane helix</keyword>
<dbReference type="Proteomes" id="UP000637578">
    <property type="component" value="Unassembled WGS sequence"/>
</dbReference>
<evidence type="ECO:0000259" key="2">
    <source>
        <dbReference type="Pfam" id="PF00462"/>
    </source>
</evidence>
<feature type="transmembrane region" description="Helical" evidence="1">
    <location>
        <begin position="136"/>
        <end position="155"/>
    </location>
</feature>
<dbReference type="InterPro" id="IPR051548">
    <property type="entry name" value="Grx-like_ET"/>
</dbReference>